<keyword evidence="10" id="KW-0718">Serine biosynthesis</keyword>
<dbReference type="InterPro" id="IPR023214">
    <property type="entry name" value="HAD_sf"/>
</dbReference>
<evidence type="ECO:0000256" key="4">
    <source>
        <dbReference type="ARBA" id="ARBA00012640"/>
    </source>
</evidence>
<dbReference type="NCBIfam" id="TIGR00338">
    <property type="entry name" value="serB"/>
    <property type="match status" value="1"/>
</dbReference>
<dbReference type="NCBIfam" id="TIGR01488">
    <property type="entry name" value="HAD-SF-IB"/>
    <property type="match status" value="1"/>
</dbReference>
<comment type="similarity">
    <text evidence="3">Belongs to the HAD-like hydrolase superfamily. SerB family.</text>
</comment>
<evidence type="ECO:0000256" key="7">
    <source>
        <dbReference type="ARBA" id="ARBA00022723"/>
    </source>
</evidence>
<dbReference type="GO" id="GO:0036424">
    <property type="term" value="F:L-phosphoserine phosphatase activity"/>
    <property type="evidence" value="ECO:0007669"/>
    <property type="project" value="InterPro"/>
</dbReference>
<dbReference type="SUPFAM" id="SSF56784">
    <property type="entry name" value="HAD-like"/>
    <property type="match status" value="1"/>
</dbReference>
<feature type="active site" description="Proton donor" evidence="14">
    <location>
        <position position="89"/>
    </location>
</feature>
<dbReference type="InterPro" id="IPR036412">
    <property type="entry name" value="HAD-like_sf"/>
</dbReference>
<dbReference type="SFLD" id="SFLDF00029">
    <property type="entry name" value="phosphoserine_phosphatase"/>
    <property type="match status" value="1"/>
</dbReference>
<evidence type="ECO:0000256" key="8">
    <source>
        <dbReference type="ARBA" id="ARBA00022801"/>
    </source>
</evidence>
<dbReference type="PANTHER" id="PTHR43344">
    <property type="entry name" value="PHOSPHOSERINE PHOSPHATASE"/>
    <property type="match status" value="1"/>
</dbReference>
<organism evidence="15 16">
    <name type="scientific">Sandarakinorhabdus cyanobacteriorum</name>
    <dbReference type="NCBI Taxonomy" id="1981098"/>
    <lineage>
        <taxon>Bacteria</taxon>
        <taxon>Pseudomonadati</taxon>
        <taxon>Pseudomonadota</taxon>
        <taxon>Alphaproteobacteria</taxon>
        <taxon>Sphingomonadales</taxon>
        <taxon>Sphingosinicellaceae</taxon>
        <taxon>Sandarakinorhabdus</taxon>
    </lineage>
</organism>
<dbReference type="AlphaFoldDB" id="A0A255YS70"/>
<dbReference type="GO" id="GO:0000287">
    <property type="term" value="F:magnesium ion binding"/>
    <property type="evidence" value="ECO:0007669"/>
    <property type="project" value="TreeGrafter"/>
</dbReference>
<evidence type="ECO:0000256" key="13">
    <source>
        <dbReference type="ARBA" id="ARBA00048523"/>
    </source>
</evidence>
<evidence type="ECO:0000256" key="3">
    <source>
        <dbReference type="ARBA" id="ARBA00009184"/>
    </source>
</evidence>
<evidence type="ECO:0000256" key="10">
    <source>
        <dbReference type="ARBA" id="ARBA00023299"/>
    </source>
</evidence>
<comment type="cofactor">
    <cofactor evidence="1">
        <name>Mg(2+)</name>
        <dbReference type="ChEBI" id="CHEBI:18420"/>
    </cofactor>
</comment>
<accession>A0A255YS70</accession>
<comment type="caution">
    <text evidence="15">The sequence shown here is derived from an EMBL/GenBank/DDBJ whole genome shotgun (WGS) entry which is preliminary data.</text>
</comment>
<dbReference type="EMBL" id="NOXT01000087">
    <property type="protein sequence ID" value="OYQ31300.1"/>
    <property type="molecule type" value="Genomic_DNA"/>
</dbReference>
<feature type="active site" description="Nucleophile" evidence="14">
    <location>
        <position position="87"/>
    </location>
</feature>
<keyword evidence="16" id="KW-1185">Reference proteome</keyword>
<evidence type="ECO:0000256" key="6">
    <source>
        <dbReference type="ARBA" id="ARBA00022605"/>
    </source>
</evidence>
<dbReference type="RefSeq" id="WP_094472950.1">
    <property type="nucleotide sequence ID" value="NZ_NOXT01000087.1"/>
</dbReference>
<dbReference type="InterPro" id="IPR050582">
    <property type="entry name" value="HAD-like_SerB"/>
</dbReference>
<comment type="catalytic activity">
    <reaction evidence="12">
        <text>O-phospho-L-serine + H2O = L-serine + phosphate</text>
        <dbReference type="Rhea" id="RHEA:21208"/>
        <dbReference type="ChEBI" id="CHEBI:15377"/>
        <dbReference type="ChEBI" id="CHEBI:33384"/>
        <dbReference type="ChEBI" id="CHEBI:43474"/>
        <dbReference type="ChEBI" id="CHEBI:57524"/>
        <dbReference type="EC" id="3.1.3.3"/>
    </reaction>
</comment>
<evidence type="ECO:0000256" key="9">
    <source>
        <dbReference type="ARBA" id="ARBA00022842"/>
    </source>
</evidence>
<dbReference type="EC" id="3.1.3.3" evidence="4"/>
<evidence type="ECO:0000313" key="15">
    <source>
        <dbReference type="EMBL" id="OYQ31300.1"/>
    </source>
</evidence>
<dbReference type="Gene3D" id="3.40.50.1000">
    <property type="entry name" value="HAD superfamily/HAD-like"/>
    <property type="match status" value="1"/>
</dbReference>
<dbReference type="InterPro" id="IPR004469">
    <property type="entry name" value="PSP"/>
</dbReference>
<keyword evidence="9" id="KW-0460">Magnesium</keyword>
<dbReference type="SFLD" id="SFLDG01136">
    <property type="entry name" value="C1.6:_Phosphoserine_Phosphatas"/>
    <property type="match status" value="1"/>
</dbReference>
<comment type="catalytic activity">
    <reaction evidence="13">
        <text>O-phospho-D-serine + H2O = D-serine + phosphate</text>
        <dbReference type="Rhea" id="RHEA:24873"/>
        <dbReference type="ChEBI" id="CHEBI:15377"/>
        <dbReference type="ChEBI" id="CHEBI:35247"/>
        <dbReference type="ChEBI" id="CHEBI:43474"/>
        <dbReference type="ChEBI" id="CHEBI:58680"/>
        <dbReference type="EC" id="3.1.3.3"/>
    </reaction>
</comment>
<name>A0A255YS70_9SPHN</name>
<proteinExistence type="inferred from homology"/>
<evidence type="ECO:0000256" key="5">
    <source>
        <dbReference type="ARBA" id="ARBA00015196"/>
    </source>
</evidence>
<evidence type="ECO:0000256" key="11">
    <source>
        <dbReference type="ARBA" id="ARBA00031693"/>
    </source>
</evidence>
<dbReference type="PANTHER" id="PTHR43344:SF2">
    <property type="entry name" value="PHOSPHOSERINE PHOSPHATASE"/>
    <property type="match status" value="1"/>
</dbReference>
<evidence type="ECO:0000256" key="2">
    <source>
        <dbReference type="ARBA" id="ARBA00005135"/>
    </source>
</evidence>
<keyword evidence="7" id="KW-0479">Metal-binding</keyword>
<dbReference type="SFLD" id="SFLDG01137">
    <property type="entry name" value="C1.6.1:_Phosphoserine_Phosphat"/>
    <property type="match status" value="1"/>
</dbReference>
<gene>
    <name evidence="15" type="primary">serB</name>
    <name evidence="15" type="ORF">CHU93_04405</name>
</gene>
<comment type="pathway">
    <text evidence="2">Amino-acid biosynthesis; L-serine biosynthesis; L-serine from 3-phospho-D-glycerate: step 3/3.</text>
</comment>
<evidence type="ECO:0000256" key="1">
    <source>
        <dbReference type="ARBA" id="ARBA00001946"/>
    </source>
</evidence>
<evidence type="ECO:0000313" key="16">
    <source>
        <dbReference type="Proteomes" id="UP000216991"/>
    </source>
</evidence>
<keyword evidence="8" id="KW-0378">Hydrolase</keyword>
<reference evidence="15 16" key="1">
    <citation type="submission" date="2017-07" db="EMBL/GenBank/DDBJ databases">
        <title>Sandarakinorhabdus cyanobacteriorum sp. nov., a novel bacterium isolated from cyanobacterial aggregates in a eutrophic lake.</title>
        <authorList>
            <person name="Cai H."/>
        </authorList>
    </citation>
    <scope>NUCLEOTIDE SEQUENCE [LARGE SCALE GENOMIC DNA]</scope>
    <source>
        <strain evidence="15 16">TH057</strain>
    </source>
</reference>
<sequence length="296" mass="30108">MADALIITLVAEGALSPGDVSAASDVVRGIGAEVVAQSWLEAGDAFDILARGDGPAVRAALEAALPAVDVVVQAGGSPRRKRLIVADMDSTMIACECIDELADYAGVKAEVAAVTEAAMRGELDFAGALKARVALLKGLAVATLADCLRDRVRLNPGARTLVQTMAANGARSLLVSGGFMDFAVPVAQQIGFARAIANRLDRDGDRLAGTVADPIVDAAAKQALLEADGTPLNAVVAVGDGANDIPMITAACVGGGLGIAYHAKPKAAAAAQAHVRHGDLTVLLRAQGYVRADWQG</sequence>
<dbReference type="UniPathway" id="UPA00135">
    <property type="reaction ID" value="UER00198"/>
</dbReference>
<dbReference type="GO" id="GO:0006564">
    <property type="term" value="P:L-serine biosynthetic process"/>
    <property type="evidence" value="ECO:0007669"/>
    <property type="project" value="UniProtKB-KW"/>
</dbReference>
<evidence type="ECO:0000256" key="12">
    <source>
        <dbReference type="ARBA" id="ARBA00048138"/>
    </source>
</evidence>
<dbReference type="GO" id="GO:0005737">
    <property type="term" value="C:cytoplasm"/>
    <property type="evidence" value="ECO:0007669"/>
    <property type="project" value="TreeGrafter"/>
</dbReference>
<dbReference type="Proteomes" id="UP000216991">
    <property type="component" value="Unassembled WGS sequence"/>
</dbReference>
<evidence type="ECO:0000256" key="14">
    <source>
        <dbReference type="PIRSR" id="PIRSR604469-1"/>
    </source>
</evidence>
<keyword evidence="6" id="KW-0028">Amino-acid biosynthesis</keyword>
<protein>
    <recommendedName>
        <fullName evidence="5">Phosphoserine phosphatase</fullName>
        <ecNumber evidence="4">3.1.3.3</ecNumber>
    </recommendedName>
    <alternativeName>
        <fullName evidence="11">O-phosphoserine phosphohydrolase</fullName>
    </alternativeName>
</protein>
<dbReference type="SFLD" id="SFLDS00003">
    <property type="entry name" value="Haloacid_Dehalogenase"/>
    <property type="match status" value="1"/>
</dbReference>
<dbReference type="PROSITE" id="PS01229">
    <property type="entry name" value="COF_2"/>
    <property type="match status" value="1"/>
</dbReference>
<dbReference type="OrthoDB" id="9792539at2"/>
<dbReference type="Pfam" id="PF12710">
    <property type="entry name" value="HAD"/>
    <property type="match status" value="1"/>
</dbReference>